<dbReference type="EMBL" id="LN835309">
    <property type="protein sequence ID" value="CRH02854.1"/>
    <property type="molecule type" value="Genomic_DNA"/>
</dbReference>
<dbReference type="OrthoDB" id="5596422at2759"/>
<proteinExistence type="predicted"/>
<evidence type="ECO:0000256" key="1">
    <source>
        <dbReference type="SAM" id="MobiDB-lite"/>
    </source>
</evidence>
<dbReference type="SUPFAM" id="SSF54495">
    <property type="entry name" value="UBC-like"/>
    <property type="match status" value="1"/>
</dbReference>
<dbReference type="KEGG" id="prel:PRELSG_1458800"/>
<gene>
    <name evidence="3" type="ORF">PRELSG_1458800</name>
</gene>
<dbReference type="SMART" id="SM00212">
    <property type="entry name" value="UBCc"/>
    <property type="match status" value="1"/>
</dbReference>
<reference evidence="3 4" key="1">
    <citation type="submission" date="2015-04" db="EMBL/GenBank/DDBJ databases">
        <authorList>
            <consortium name="Pathogen Informatics"/>
        </authorList>
    </citation>
    <scope>NUCLEOTIDE SEQUENCE [LARGE SCALE GENOMIC DNA]</scope>
    <source>
        <strain evidence="3 4">SGS1</strain>
    </source>
</reference>
<dbReference type="VEuPathDB" id="PlasmoDB:PRELSG_1458800"/>
<feature type="region of interest" description="Disordered" evidence="1">
    <location>
        <begin position="316"/>
        <end position="524"/>
    </location>
</feature>
<accession>A0A1J1HCN6</accession>
<evidence type="ECO:0000259" key="2">
    <source>
        <dbReference type="PROSITE" id="PS50127"/>
    </source>
</evidence>
<dbReference type="RefSeq" id="XP_028535374.1">
    <property type="nucleotide sequence ID" value="XM_028679686.1"/>
</dbReference>
<name>A0A1J1HCN6_PLARL</name>
<dbReference type="EC" id="6.3.2.19" evidence="3"/>
<dbReference type="PANTHER" id="PTHR24067">
    <property type="entry name" value="UBIQUITIN-CONJUGATING ENZYME E2"/>
    <property type="match status" value="1"/>
</dbReference>
<keyword evidence="4" id="KW-1185">Reference proteome</keyword>
<protein>
    <submittedName>
        <fullName evidence="3">Ubiquitin-conjugating enzyme E2, putative</fullName>
        <ecNumber evidence="3">6.3.2.19</ecNumber>
    </submittedName>
</protein>
<dbReference type="OMA" id="WNPTSHY"/>
<keyword evidence="3" id="KW-0436">Ligase</keyword>
<feature type="domain" description="UBC core" evidence="2">
    <location>
        <begin position="100"/>
        <end position="250"/>
    </location>
</feature>
<organism evidence="3 4">
    <name type="scientific">Plasmodium relictum</name>
    <dbReference type="NCBI Taxonomy" id="85471"/>
    <lineage>
        <taxon>Eukaryota</taxon>
        <taxon>Sar</taxon>
        <taxon>Alveolata</taxon>
        <taxon>Apicomplexa</taxon>
        <taxon>Aconoidasida</taxon>
        <taxon>Haemosporida</taxon>
        <taxon>Plasmodiidae</taxon>
        <taxon>Plasmodium</taxon>
        <taxon>Plasmodium (Haemamoeba)</taxon>
    </lineage>
</organism>
<dbReference type="Proteomes" id="UP000220158">
    <property type="component" value="Chromosome 14"/>
</dbReference>
<dbReference type="Gene3D" id="3.10.110.10">
    <property type="entry name" value="Ubiquitin Conjugating Enzyme"/>
    <property type="match status" value="1"/>
</dbReference>
<dbReference type="CDD" id="cd23814">
    <property type="entry name" value="UEV_AKTIP"/>
    <property type="match status" value="1"/>
</dbReference>
<dbReference type="GeneID" id="39739020"/>
<evidence type="ECO:0000313" key="4">
    <source>
        <dbReference type="Proteomes" id="UP000220158"/>
    </source>
</evidence>
<sequence length="524" mass="62965">MWYDNERIPEEEGASKLLVGKTFAYFPKYVDNENSGINNKKLYEGNLDNIDNIKFDNKEYVLITQRLGRTIIPLNPELLAHSTFDQEIIDSYLNEIHENVHNYSILTEYSFLMNEIPRSFYCLPQPDNLLVWDVFIILYSTLYKNGKFKLQIRLGENYPHSIPEVYFLTPVFHPLINPLTGKLNLGLQLNKWNPTSHYMSLIFLYIKRIFHLQDEYTKEIIENEEAYFLFNNDKEMFLKNVKKSVEESNKAIYNKIDNSMFNFEENEDNTEIRKKLESIKNDQNCSKKTEAFIHWLINDYPNETDQDNINISDRNIEHEEKEIHKNKGNKGYDEKDDENNKKNDYNDKENKSDKKKYYDDKENESNKKNDYNDKENKSDKKKYYDNKENESNKKNDYDDKENKSNKKNDYDDKENESYKKKDYDGKDQNDRKNDYDDIENESNKKNDYDDKENENNKKNNYADKENKSDKNDYNKKDNENNNKNKYIKENENVKKNDYDDKENENSKKNNDVEIGEKIRKKKKK</sequence>
<dbReference type="Pfam" id="PF00179">
    <property type="entry name" value="UQ_con"/>
    <property type="match status" value="1"/>
</dbReference>
<dbReference type="InterPro" id="IPR050113">
    <property type="entry name" value="Ub_conjugating_enzyme"/>
</dbReference>
<dbReference type="PROSITE" id="PS50127">
    <property type="entry name" value="UBC_2"/>
    <property type="match status" value="1"/>
</dbReference>
<evidence type="ECO:0000313" key="3">
    <source>
        <dbReference type="EMBL" id="CRH02854.1"/>
    </source>
</evidence>
<dbReference type="InterPro" id="IPR000608">
    <property type="entry name" value="UBC"/>
</dbReference>
<feature type="compositionally biased region" description="Basic and acidic residues" evidence="1">
    <location>
        <begin position="316"/>
        <end position="517"/>
    </location>
</feature>
<dbReference type="AlphaFoldDB" id="A0A1J1HCN6"/>
<dbReference type="InterPro" id="IPR016135">
    <property type="entry name" value="UBQ-conjugating_enzyme/RWD"/>
</dbReference>
<dbReference type="GO" id="GO:0016874">
    <property type="term" value="F:ligase activity"/>
    <property type="evidence" value="ECO:0007669"/>
    <property type="project" value="UniProtKB-KW"/>
</dbReference>